<reference evidence="3" key="1">
    <citation type="journal article" date="2015" name="Nat. Genet.">
        <title>The genome and transcriptome of the zoonotic hookworm Ancylostoma ceylanicum identify infection-specific gene families.</title>
        <authorList>
            <person name="Schwarz E.M."/>
            <person name="Hu Y."/>
            <person name="Antoshechkin I."/>
            <person name="Miller M.M."/>
            <person name="Sternberg P.W."/>
            <person name="Aroian R.V."/>
        </authorList>
    </citation>
    <scope>NUCLEOTIDE SEQUENCE</scope>
    <source>
        <strain evidence="3">HY135</strain>
    </source>
</reference>
<name>A0A016U6V7_9BILA</name>
<feature type="domain" description="PRELI/MSF1" evidence="1">
    <location>
        <begin position="1"/>
        <end position="128"/>
    </location>
</feature>
<comment type="caution">
    <text evidence="2">The sequence shown here is derived from an EMBL/GenBank/DDBJ whole genome shotgun (WGS) entry which is preliminary data.</text>
</comment>
<dbReference type="Proteomes" id="UP000024635">
    <property type="component" value="Unassembled WGS sequence"/>
</dbReference>
<dbReference type="PANTHER" id="PTHR11158">
    <property type="entry name" value="MSF1/PX19 RELATED"/>
    <property type="match status" value="1"/>
</dbReference>
<accession>A0A016U6V7</accession>
<gene>
    <name evidence="2" type="primary">Acey_s0054.g2486</name>
    <name evidence="2" type="synonym">Acey-F15D3.6</name>
    <name evidence="2" type="ORF">Y032_0054g2486</name>
</gene>
<organism evidence="2 3">
    <name type="scientific">Ancylostoma ceylanicum</name>
    <dbReference type="NCBI Taxonomy" id="53326"/>
    <lineage>
        <taxon>Eukaryota</taxon>
        <taxon>Metazoa</taxon>
        <taxon>Ecdysozoa</taxon>
        <taxon>Nematoda</taxon>
        <taxon>Chromadorea</taxon>
        <taxon>Rhabditida</taxon>
        <taxon>Rhabditina</taxon>
        <taxon>Rhabditomorpha</taxon>
        <taxon>Strongyloidea</taxon>
        <taxon>Ancylostomatidae</taxon>
        <taxon>Ancylostomatinae</taxon>
        <taxon>Ancylostoma</taxon>
    </lineage>
</organism>
<dbReference type="GO" id="GO:0005758">
    <property type="term" value="C:mitochondrial intermembrane space"/>
    <property type="evidence" value="ECO:0007669"/>
    <property type="project" value="InterPro"/>
</dbReference>
<sequence>MKIWTSEHVFDHDWETVVNAAWRKYPNPMNQGVTGMDVLRQTLQAGKILSERIIQSHFHIPSWATKVEYPEYRTPPTITFCRGKGRGPSLWGKALSSHSVRVSASIHIQKCQVPHLPSLGMRDASNLP</sequence>
<evidence type="ECO:0000313" key="2">
    <source>
        <dbReference type="EMBL" id="EYC10666.1"/>
    </source>
</evidence>
<dbReference type="AlphaFoldDB" id="A0A016U6V7"/>
<dbReference type="Pfam" id="PF04707">
    <property type="entry name" value="PRELI"/>
    <property type="match status" value="1"/>
</dbReference>
<evidence type="ECO:0000313" key="3">
    <source>
        <dbReference type="Proteomes" id="UP000024635"/>
    </source>
</evidence>
<dbReference type="InterPro" id="IPR006797">
    <property type="entry name" value="PRELI/MSF1_dom"/>
</dbReference>
<evidence type="ECO:0000259" key="1">
    <source>
        <dbReference type="PROSITE" id="PS50904"/>
    </source>
</evidence>
<dbReference type="PROSITE" id="PS50904">
    <property type="entry name" value="PRELI_MSF1"/>
    <property type="match status" value="1"/>
</dbReference>
<proteinExistence type="predicted"/>
<dbReference type="EMBL" id="JARK01001390">
    <property type="protein sequence ID" value="EYC10666.1"/>
    <property type="molecule type" value="Genomic_DNA"/>
</dbReference>
<dbReference type="OrthoDB" id="407630at2759"/>
<dbReference type="InterPro" id="IPR037365">
    <property type="entry name" value="Slowmo/Ups"/>
</dbReference>
<protein>
    <recommendedName>
        <fullName evidence="1">PRELI/MSF1 domain-containing protein</fullName>
    </recommendedName>
</protein>
<keyword evidence="3" id="KW-1185">Reference proteome</keyword>